<organism evidence="1 2">
    <name type="scientific">Cajanus cajan</name>
    <name type="common">Pigeon pea</name>
    <name type="synonym">Cajanus indicus</name>
    <dbReference type="NCBI Taxonomy" id="3821"/>
    <lineage>
        <taxon>Eukaryota</taxon>
        <taxon>Viridiplantae</taxon>
        <taxon>Streptophyta</taxon>
        <taxon>Embryophyta</taxon>
        <taxon>Tracheophyta</taxon>
        <taxon>Spermatophyta</taxon>
        <taxon>Magnoliopsida</taxon>
        <taxon>eudicotyledons</taxon>
        <taxon>Gunneridae</taxon>
        <taxon>Pentapetalae</taxon>
        <taxon>rosids</taxon>
        <taxon>fabids</taxon>
        <taxon>Fabales</taxon>
        <taxon>Fabaceae</taxon>
        <taxon>Papilionoideae</taxon>
        <taxon>50 kb inversion clade</taxon>
        <taxon>NPAAA clade</taxon>
        <taxon>indigoferoid/millettioid clade</taxon>
        <taxon>Phaseoleae</taxon>
        <taxon>Cajanus</taxon>
    </lineage>
</organism>
<evidence type="ECO:0000313" key="2">
    <source>
        <dbReference type="Proteomes" id="UP000075243"/>
    </source>
</evidence>
<sequence length="70" mass="8008">CDNQSALHIVANPIFHDRTKHLEIDCHVVHERCNLGIMKHFPFTSTKSVVYIFTKLRLIALAIPHISLFG</sequence>
<keyword evidence="2" id="KW-1185">Reference proteome</keyword>
<dbReference type="EMBL" id="CM003611">
    <property type="protein sequence ID" value="KYP60918.1"/>
    <property type="molecule type" value="Genomic_DNA"/>
</dbReference>
<dbReference type="Proteomes" id="UP000075243">
    <property type="component" value="Chromosome 9"/>
</dbReference>
<evidence type="ECO:0000313" key="1">
    <source>
        <dbReference type="EMBL" id="KYP60918.1"/>
    </source>
</evidence>
<protein>
    <recommendedName>
        <fullName evidence="3">Copia protein</fullName>
    </recommendedName>
</protein>
<name>A0A151T1P3_CAJCA</name>
<evidence type="ECO:0008006" key="3">
    <source>
        <dbReference type="Google" id="ProtNLM"/>
    </source>
</evidence>
<reference evidence="1 2" key="1">
    <citation type="journal article" date="2012" name="Nat. Biotechnol.">
        <title>Draft genome sequence of pigeonpea (Cajanus cajan), an orphan legume crop of resource-poor farmers.</title>
        <authorList>
            <person name="Varshney R.K."/>
            <person name="Chen W."/>
            <person name="Li Y."/>
            <person name="Bharti A.K."/>
            <person name="Saxena R.K."/>
            <person name="Schlueter J.A."/>
            <person name="Donoghue M.T."/>
            <person name="Azam S."/>
            <person name="Fan G."/>
            <person name="Whaley A.M."/>
            <person name="Farmer A.D."/>
            <person name="Sheridan J."/>
            <person name="Iwata A."/>
            <person name="Tuteja R."/>
            <person name="Penmetsa R.V."/>
            <person name="Wu W."/>
            <person name="Upadhyaya H.D."/>
            <person name="Yang S.P."/>
            <person name="Shah T."/>
            <person name="Saxena K.B."/>
            <person name="Michael T."/>
            <person name="McCombie W.R."/>
            <person name="Yang B."/>
            <person name="Zhang G."/>
            <person name="Yang H."/>
            <person name="Wang J."/>
            <person name="Spillane C."/>
            <person name="Cook D.R."/>
            <person name="May G.D."/>
            <person name="Xu X."/>
            <person name="Jackson S.A."/>
        </authorList>
    </citation>
    <scope>NUCLEOTIDE SEQUENCE [LARGE SCALE GENOMIC DNA]</scope>
    <source>
        <strain evidence="2">cv. Asha</strain>
    </source>
</reference>
<gene>
    <name evidence="1" type="ORF">KK1_023338</name>
</gene>
<dbReference type="AlphaFoldDB" id="A0A151T1P3"/>
<accession>A0A151T1P3</accession>
<dbReference type="Gramene" id="C.cajan_22669.t">
    <property type="protein sequence ID" value="C.cajan_22669.t.cds1"/>
    <property type="gene ID" value="C.cajan_22669"/>
</dbReference>
<feature type="non-terminal residue" evidence="1">
    <location>
        <position position="1"/>
    </location>
</feature>
<proteinExistence type="predicted"/>